<name>A0A4U7KUV1_9BASI</name>
<evidence type="ECO:0000256" key="2">
    <source>
        <dbReference type="SAM" id="Phobius"/>
    </source>
</evidence>
<feature type="compositionally biased region" description="Low complexity" evidence="1">
    <location>
        <begin position="465"/>
        <end position="474"/>
    </location>
</feature>
<keyword evidence="2" id="KW-1133">Transmembrane helix</keyword>
<dbReference type="AlphaFoldDB" id="A0A4U7KUV1"/>
<dbReference type="GeneID" id="40725671"/>
<dbReference type="Pfam" id="PF13450">
    <property type="entry name" value="NAD_binding_8"/>
    <property type="match status" value="1"/>
</dbReference>
<evidence type="ECO:0008006" key="5">
    <source>
        <dbReference type="Google" id="ProtNLM"/>
    </source>
</evidence>
<feature type="region of interest" description="Disordered" evidence="1">
    <location>
        <begin position="447"/>
        <end position="474"/>
    </location>
</feature>
<feature type="compositionally biased region" description="Basic and acidic residues" evidence="1">
    <location>
        <begin position="449"/>
        <end position="464"/>
    </location>
</feature>
<protein>
    <recommendedName>
        <fullName evidence="5">Amine oxidase domain-containing protein</fullName>
    </recommendedName>
</protein>
<dbReference type="RefSeq" id="XP_029740409.1">
    <property type="nucleotide sequence ID" value="XM_029883374.1"/>
</dbReference>
<feature type="compositionally biased region" description="Low complexity" evidence="1">
    <location>
        <begin position="161"/>
        <end position="189"/>
    </location>
</feature>
<gene>
    <name evidence="3" type="ORF">EX895_002776</name>
</gene>
<comment type="caution">
    <text evidence="3">The sequence shown here is derived from an EMBL/GenBank/DDBJ whole genome shotgun (WGS) entry which is preliminary data.</text>
</comment>
<feature type="region of interest" description="Disordered" evidence="1">
    <location>
        <begin position="57"/>
        <end position="88"/>
    </location>
</feature>
<keyword evidence="2" id="KW-0812">Transmembrane</keyword>
<dbReference type="EMBL" id="SRRM01000009">
    <property type="protein sequence ID" value="TKY88424.1"/>
    <property type="molecule type" value="Genomic_DNA"/>
</dbReference>
<evidence type="ECO:0000313" key="3">
    <source>
        <dbReference type="EMBL" id="TKY88424.1"/>
    </source>
</evidence>
<feature type="transmembrane region" description="Helical" evidence="2">
    <location>
        <begin position="255"/>
        <end position="276"/>
    </location>
</feature>
<dbReference type="PANTHER" id="PTHR42923">
    <property type="entry name" value="PROTOPORPHYRINOGEN OXIDASE"/>
    <property type="match status" value="1"/>
</dbReference>
<dbReference type="Proteomes" id="UP000306050">
    <property type="component" value="Chromosome SGRAM_16"/>
</dbReference>
<feature type="transmembrane region" description="Helical" evidence="2">
    <location>
        <begin position="12"/>
        <end position="30"/>
    </location>
</feature>
<keyword evidence="4" id="KW-1185">Reference proteome</keyword>
<proteinExistence type="predicted"/>
<feature type="region of interest" description="Disordered" evidence="1">
    <location>
        <begin position="161"/>
        <end position="216"/>
    </location>
</feature>
<evidence type="ECO:0000313" key="4">
    <source>
        <dbReference type="Proteomes" id="UP000306050"/>
    </source>
</evidence>
<dbReference type="PANTHER" id="PTHR42923:SF17">
    <property type="entry name" value="AMINE OXIDASE DOMAIN-CONTAINING PROTEIN"/>
    <property type="match status" value="1"/>
</dbReference>
<dbReference type="KEGG" id="sgra:EX895_002776"/>
<organism evidence="3 4">
    <name type="scientific">Sporisorium graminicola</name>
    <dbReference type="NCBI Taxonomy" id="280036"/>
    <lineage>
        <taxon>Eukaryota</taxon>
        <taxon>Fungi</taxon>
        <taxon>Dikarya</taxon>
        <taxon>Basidiomycota</taxon>
        <taxon>Ustilaginomycotina</taxon>
        <taxon>Ustilaginomycetes</taxon>
        <taxon>Ustilaginales</taxon>
        <taxon>Ustilaginaceae</taxon>
        <taxon>Sporisorium</taxon>
    </lineage>
</organism>
<accession>A0A4U7KUV1</accession>
<dbReference type="GO" id="GO:0016491">
    <property type="term" value="F:oxidoreductase activity"/>
    <property type="evidence" value="ECO:0007669"/>
    <property type="project" value="TreeGrafter"/>
</dbReference>
<dbReference type="InterPro" id="IPR050464">
    <property type="entry name" value="Zeta_carotene_desat/Oxidored"/>
</dbReference>
<evidence type="ECO:0000256" key="1">
    <source>
        <dbReference type="SAM" id="MobiDB-lite"/>
    </source>
</evidence>
<dbReference type="InterPro" id="IPR036188">
    <property type="entry name" value="FAD/NAD-bd_sf"/>
</dbReference>
<dbReference type="SUPFAM" id="SSF51905">
    <property type="entry name" value="FAD/NAD(P)-binding domain"/>
    <property type="match status" value="1"/>
</dbReference>
<dbReference type="OrthoDB" id="1111734at2759"/>
<feature type="compositionally biased region" description="Low complexity" evidence="1">
    <location>
        <begin position="62"/>
        <end position="72"/>
    </location>
</feature>
<sequence>MSIPRSPPREVRVAIVGSGLTGLVATYLLTAPTDSSRNAKVTVDIFERASTLGMDSASISVPLPDSPSSTTIPPSPPRTPPGLENHDALRPRSHKRLKLETHDLADAASTTQRSMRIDVPMRAFTGGYYPQLLALYRHLGIRIRKTNFTYSFATLLPSTAAAPPSANLSPPSSTASPSGTRSSSPQSEPKAAATCSSSPISEKETESAQAPSPNILYNGANGVRGVSLPTDLRQPELSSPVRVSNILDQINRIRAYFGSLVLLVLGYLQLLVIALWHHHLGHTCDPGHPLRTYTLSDLVAQPFPARSPATVSKGCAPSLRVRLGHRIEHVVEYVLRSTICLDERFAQQTLTPLFSAVMTSSLDSVWACPASEVLDYVALTLGKDHFVVKDGVRTVVATLLQHVDQEQTRAEQAARHSNIGSKVWTSAEVRRVQSQAGKAWIDVVHHHRESSPQHETADTPHMSRESSSTSTDRTLCNEQDQLQQHGPFDHVIFATQANQTAQFLEQIVDSLATPDQSRTQEAQRLSRVIDVLNTFRYERSVVVNHTDRALLPRDRADWRDLNLVSPSQARGRVRAKALWAAVEARRDSAGSEWTDDIGETTDGSASKDTLWSLSCGGASSSSSKGMKGTGGHTMATHVLALPAPATLSDLLVMQTTNPLSSLNPRPATVLSRSTFDRAVIDVAAHLARSELFHLSPATVASGRGQVKTAGGRVLSLGPLQQQREQEEGGDGAKVWVCGSWAIGIPLLEGCVVSARLVAEEILRQEGVGLPEHAKW</sequence>
<keyword evidence="2" id="KW-0472">Membrane</keyword>
<reference evidence="3 4" key="1">
    <citation type="submission" date="2019-05" db="EMBL/GenBank/DDBJ databases">
        <title>Sporisorium graminicola CBS 10092 draft sequencing and annotation.</title>
        <authorList>
            <person name="Solano-Gonzalez S."/>
            <person name="Caddick M.X."/>
            <person name="Darby A."/>
        </authorList>
    </citation>
    <scope>NUCLEOTIDE SEQUENCE [LARGE SCALE GENOMIC DNA]</scope>
    <source>
        <strain evidence="3 4">CBS 10092</strain>
    </source>
</reference>